<name>A0ABZ1ZXB5_STRAQ</name>
<evidence type="ECO:0000256" key="6">
    <source>
        <dbReference type="ARBA" id="ARBA00022989"/>
    </source>
</evidence>
<feature type="transmembrane region" description="Helical" evidence="8">
    <location>
        <begin position="124"/>
        <end position="142"/>
    </location>
</feature>
<evidence type="ECO:0000256" key="7">
    <source>
        <dbReference type="ARBA" id="ARBA00023136"/>
    </source>
</evidence>
<keyword evidence="5 8" id="KW-0812">Transmembrane</keyword>
<dbReference type="RefSeq" id="WP_329360044.1">
    <property type="nucleotide sequence ID" value="NZ_CP109490.1"/>
</dbReference>
<sequence>MGAVHAPSAKNRPGKVDFGRATWTLRRGGVALRVDRRAVLVCAVLTVVVAALGIVTLGSGSIALTPVQVLSALLDPDADPRARLVVVTWRLPRLLFAVVCGAALAISGALFQSLTKNPLGSPDVIGFASGSYAGASVVMLLLGTANYLAVASGSLIGGALTALLVYLLAYRGGLRPFRLIIVGIAVGAFLGSLTSMLLLSVSPQQAMLAATWGAGSLSGLGFEQLRATAVVFAVLLVGAALVVRPLVHLEMGDDAAVALGVRAQRARLTATVVGVALTALVTAAAGPIAFIALAAPQIAQRLTRSSTTLRIVPAALAGAAVLVGADFIAQRIDLPVGVVTVCVGGAYLAWLLARQYAGRRR</sequence>
<dbReference type="EMBL" id="CP109491">
    <property type="protein sequence ID" value="WUX41974.1"/>
    <property type="molecule type" value="Genomic_DNA"/>
</dbReference>
<organism evidence="9 10">
    <name type="scientific">Streptomyces anulatus</name>
    <name type="common">Streptomyces chrysomallus</name>
    <dbReference type="NCBI Taxonomy" id="1892"/>
    <lineage>
        <taxon>Bacteria</taxon>
        <taxon>Bacillati</taxon>
        <taxon>Actinomycetota</taxon>
        <taxon>Actinomycetes</taxon>
        <taxon>Kitasatosporales</taxon>
        <taxon>Streptomycetaceae</taxon>
        <taxon>Streptomyces</taxon>
    </lineage>
</organism>
<evidence type="ECO:0000256" key="4">
    <source>
        <dbReference type="ARBA" id="ARBA00022475"/>
    </source>
</evidence>
<feature type="transmembrane region" description="Helical" evidence="8">
    <location>
        <begin position="229"/>
        <end position="247"/>
    </location>
</feature>
<evidence type="ECO:0000256" key="3">
    <source>
        <dbReference type="ARBA" id="ARBA00022448"/>
    </source>
</evidence>
<feature type="transmembrane region" description="Helical" evidence="8">
    <location>
        <begin position="148"/>
        <end position="170"/>
    </location>
</feature>
<evidence type="ECO:0000256" key="8">
    <source>
        <dbReference type="SAM" id="Phobius"/>
    </source>
</evidence>
<keyword evidence="7 8" id="KW-0472">Membrane</keyword>
<feature type="transmembrane region" description="Helical" evidence="8">
    <location>
        <begin position="205"/>
        <end position="222"/>
    </location>
</feature>
<feature type="transmembrane region" description="Helical" evidence="8">
    <location>
        <begin position="38"/>
        <end position="64"/>
    </location>
</feature>
<evidence type="ECO:0000256" key="5">
    <source>
        <dbReference type="ARBA" id="ARBA00022692"/>
    </source>
</evidence>
<keyword evidence="10" id="KW-1185">Reference proteome</keyword>
<dbReference type="PANTHER" id="PTHR30472">
    <property type="entry name" value="FERRIC ENTEROBACTIN TRANSPORT SYSTEM PERMEASE PROTEIN"/>
    <property type="match status" value="1"/>
</dbReference>
<dbReference type="InterPro" id="IPR037294">
    <property type="entry name" value="ABC_BtuC-like"/>
</dbReference>
<dbReference type="InterPro" id="IPR000522">
    <property type="entry name" value="ABC_transptr_permease_BtuC"/>
</dbReference>
<gene>
    <name evidence="9" type="ORF">OG367_02475</name>
</gene>
<dbReference type="Proteomes" id="UP001431926">
    <property type="component" value="Chromosome"/>
</dbReference>
<evidence type="ECO:0000256" key="2">
    <source>
        <dbReference type="ARBA" id="ARBA00007935"/>
    </source>
</evidence>
<keyword evidence="3" id="KW-0813">Transport</keyword>
<feature type="transmembrane region" description="Helical" evidence="8">
    <location>
        <begin position="177"/>
        <end position="199"/>
    </location>
</feature>
<comment type="similarity">
    <text evidence="2">Belongs to the binding-protein-dependent transport system permease family. FecCD subfamily.</text>
</comment>
<comment type="subcellular location">
    <subcellularLocation>
        <location evidence="1">Cell membrane</location>
        <topology evidence="1">Multi-pass membrane protein</topology>
    </subcellularLocation>
</comment>
<feature type="transmembrane region" description="Helical" evidence="8">
    <location>
        <begin position="307"/>
        <end position="328"/>
    </location>
</feature>
<evidence type="ECO:0000313" key="9">
    <source>
        <dbReference type="EMBL" id="WUX41974.1"/>
    </source>
</evidence>
<dbReference type="CDD" id="cd06550">
    <property type="entry name" value="TM_ABC_iron-siderophores_like"/>
    <property type="match status" value="1"/>
</dbReference>
<evidence type="ECO:0000256" key="1">
    <source>
        <dbReference type="ARBA" id="ARBA00004651"/>
    </source>
</evidence>
<feature type="transmembrane region" description="Helical" evidence="8">
    <location>
        <begin position="334"/>
        <end position="353"/>
    </location>
</feature>
<keyword evidence="6 8" id="KW-1133">Transmembrane helix</keyword>
<dbReference type="SUPFAM" id="SSF81345">
    <property type="entry name" value="ABC transporter involved in vitamin B12 uptake, BtuC"/>
    <property type="match status" value="1"/>
</dbReference>
<protein>
    <submittedName>
        <fullName evidence="9">Iron chelate uptake ABC transporter family permease subunit</fullName>
    </submittedName>
</protein>
<feature type="transmembrane region" description="Helical" evidence="8">
    <location>
        <begin position="94"/>
        <end position="112"/>
    </location>
</feature>
<evidence type="ECO:0000313" key="10">
    <source>
        <dbReference type="Proteomes" id="UP001431926"/>
    </source>
</evidence>
<reference evidence="9" key="1">
    <citation type="submission" date="2022-10" db="EMBL/GenBank/DDBJ databases">
        <title>The complete genomes of actinobacterial strains from the NBC collection.</title>
        <authorList>
            <person name="Joergensen T.S."/>
            <person name="Alvarez Arevalo M."/>
            <person name="Sterndorff E.B."/>
            <person name="Faurdal D."/>
            <person name="Vuksanovic O."/>
            <person name="Mourched A.-S."/>
            <person name="Charusanti P."/>
            <person name="Shaw S."/>
            <person name="Blin K."/>
            <person name="Weber T."/>
        </authorList>
    </citation>
    <scope>NUCLEOTIDE SEQUENCE</scope>
    <source>
        <strain evidence="9">NBC_01436</strain>
    </source>
</reference>
<accession>A0ABZ1ZXB5</accession>
<dbReference type="Pfam" id="PF01032">
    <property type="entry name" value="FecCD"/>
    <property type="match status" value="1"/>
</dbReference>
<dbReference type="PANTHER" id="PTHR30472:SF24">
    <property type="entry name" value="FERRIC ENTEROBACTIN TRANSPORT SYSTEM PERMEASE PROTEIN FEPG"/>
    <property type="match status" value="1"/>
</dbReference>
<keyword evidence="4" id="KW-1003">Cell membrane</keyword>
<feature type="transmembrane region" description="Helical" evidence="8">
    <location>
        <begin position="267"/>
        <end position="295"/>
    </location>
</feature>
<dbReference type="Gene3D" id="1.10.3470.10">
    <property type="entry name" value="ABC transporter involved in vitamin B12 uptake, BtuC"/>
    <property type="match status" value="1"/>
</dbReference>
<proteinExistence type="inferred from homology"/>